<dbReference type="EMBL" id="ANOG01000560">
    <property type="protein sequence ID" value="EMI19164.1"/>
    <property type="molecule type" value="Genomic_DNA"/>
</dbReference>
<keyword evidence="2" id="KW-1185">Reference proteome</keyword>
<reference evidence="1 2" key="1">
    <citation type="journal article" date="2013" name="Mar. Genomics">
        <title>Expression of sulfatases in Rhodopirellula baltica and the diversity of sulfatases in the genus Rhodopirellula.</title>
        <authorList>
            <person name="Wegner C.E."/>
            <person name="Richter-Heitmann T."/>
            <person name="Klindworth A."/>
            <person name="Klockow C."/>
            <person name="Richter M."/>
            <person name="Achstetter T."/>
            <person name="Glockner F.O."/>
            <person name="Harder J."/>
        </authorList>
    </citation>
    <scope>NUCLEOTIDE SEQUENCE [LARGE SCALE GENOMIC DNA]</scope>
    <source>
        <strain evidence="1 2">SM1</strain>
    </source>
</reference>
<proteinExistence type="predicted"/>
<comment type="caution">
    <text evidence="1">The sequence shown here is derived from an EMBL/GenBank/DDBJ whole genome shotgun (WGS) entry which is preliminary data.</text>
</comment>
<evidence type="ECO:0000313" key="2">
    <source>
        <dbReference type="Proteomes" id="UP000011991"/>
    </source>
</evidence>
<protein>
    <submittedName>
        <fullName evidence="1">Uncharacterized protein</fullName>
    </submittedName>
</protein>
<dbReference type="AlphaFoldDB" id="M5RZ13"/>
<name>M5RZ13_9BACT</name>
<sequence>MGYSDGRNLYRSYFVVVGVDPLGLQAVIPIDEGTSYAPTTVNECGNRWEIVSIAEEDAAHITEWSDWQPAAGVLAHVRRRSRVAYNWEKVRDSDISQGKCGYPAKLDVTITLSWSTTWSVGLQGGGSDDDDRSFSISGGWNYSSDSSTSSTTGTNEPRIPCHQIRIVPLTQYAELYNDLQADFYNGRPIYNETRQRAWETSIPLLRTFKLYTGVRDYAVFKQKCCRCEDGCESED</sequence>
<evidence type="ECO:0000313" key="1">
    <source>
        <dbReference type="EMBL" id="EMI19164.1"/>
    </source>
</evidence>
<gene>
    <name evidence="1" type="ORF">RMSM_03908</name>
</gene>
<organism evidence="1 2">
    <name type="scientific">Rhodopirellula maiorica SM1</name>
    <dbReference type="NCBI Taxonomy" id="1265738"/>
    <lineage>
        <taxon>Bacteria</taxon>
        <taxon>Pseudomonadati</taxon>
        <taxon>Planctomycetota</taxon>
        <taxon>Planctomycetia</taxon>
        <taxon>Pirellulales</taxon>
        <taxon>Pirellulaceae</taxon>
        <taxon>Novipirellula</taxon>
    </lineage>
</organism>
<dbReference type="Proteomes" id="UP000011991">
    <property type="component" value="Unassembled WGS sequence"/>
</dbReference>
<accession>M5RZ13</accession>